<dbReference type="CDD" id="cd15457">
    <property type="entry name" value="NADAR"/>
    <property type="match status" value="1"/>
</dbReference>
<dbReference type="Pfam" id="PF08719">
    <property type="entry name" value="NADAR"/>
    <property type="match status" value="1"/>
</dbReference>
<evidence type="ECO:0000256" key="1">
    <source>
        <dbReference type="ARBA" id="ARBA00000022"/>
    </source>
</evidence>
<comment type="catalytic activity">
    <reaction evidence="1">
        <text>5-amino-6-(5-phospho-D-ribosylamino)uracil + H2O = 5,6-diaminouracil + D-ribose 5-phosphate</text>
        <dbReference type="Rhea" id="RHEA:55020"/>
        <dbReference type="ChEBI" id="CHEBI:15377"/>
        <dbReference type="ChEBI" id="CHEBI:46252"/>
        <dbReference type="ChEBI" id="CHEBI:58453"/>
        <dbReference type="ChEBI" id="CHEBI:78346"/>
    </reaction>
</comment>
<proteinExistence type="predicted"/>
<dbReference type="eggNOG" id="COG3236">
    <property type="taxonomic scope" value="Bacteria"/>
</dbReference>
<keyword evidence="5" id="KW-1185">Reference proteome</keyword>
<gene>
    <name evidence="4" type="ORF">COMX_01540</name>
</gene>
<dbReference type="InterPro" id="IPR037238">
    <property type="entry name" value="YbiA-like_sf"/>
</dbReference>
<evidence type="ECO:0000313" key="4">
    <source>
        <dbReference type="EMBL" id="EUK18390.1"/>
    </source>
</evidence>
<dbReference type="NCBIfam" id="TIGR02464">
    <property type="entry name" value="ribofla_fusion"/>
    <property type="match status" value="1"/>
</dbReference>
<reference evidence="4 5" key="1">
    <citation type="journal article" date="2014" name="Genome Announc.">
        <title>Draft Genome Sequence of Commensalibacter papalotli MX01, a Symbiont Identified from the Guts of Overwintering Monarch Butterflies.</title>
        <authorList>
            <person name="Servin-Garciduenas L.E."/>
            <person name="Sanchez-Quinto A."/>
            <person name="Martinez-Romero E."/>
        </authorList>
    </citation>
    <scope>NUCLEOTIDE SEQUENCE [LARGE SCALE GENOMIC DNA]</scope>
    <source>
        <strain evidence="5">MX-MONARCH01</strain>
    </source>
</reference>
<dbReference type="STRING" id="1208583.COMX_01540"/>
<evidence type="ECO:0000259" key="3">
    <source>
        <dbReference type="Pfam" id="PF08719"/>
    </source>
</evidence>
<dbReference type="Proteomes" id="UP000019250">
    <property type="component" value="Unassembled WGS sequence"/>
</dbReference>
<comment type="caution">
    <text evidence="4">The sequence shown here is derived from an EMBL/GenBank/DDBJ whole genome shotgun (WGS) entry which is preliminary data.</text>
</comment>
<name>W7DTS5_9PROT</name>
<sequence>MKGFNMEYSKFTFFWEHKEDAIHPECSQFYKSSFTIDGIEFNCTEQWMHWKKAIIFGDQEMAQKILKAKSPFDQKKLGREVSNFNAAIWSSVAFDIVFRGNIEKFSQNLQLLERIAKSKGTLLVEAAPNDKIWGIGLEASDPKAMDKTQWQGQNLLGIIVTRVRDILCVES</sequence>
<dbReference type="SUPFAM" id="SSF143990">
    <property type="entry name" value="YbiA-like"/>
    <property type="match status" value="1"/>
</dbReference>
<dbReference type="Gene3D" id="1.10.357.40">
    <property type="entry name" value="YbiA-like"/>
    <property type="match status" value="1"/>
</dbReference>
<dbReference type="AlphaFoldDB" id="W7DTS5"/>
<evidence type="ECO:0000256" key="2">
    <source>
        <dbReference type="ARBA" id="ARBA00000751"/>
    </source>
</evidence>
<protein>
    <recommendedName>
        <fullName evidence="3">NADAR domain-containing protein</fullName>
    </recommendedName>
</protein>
<dbReference type="EMBL" id="ATSX01000001">
    <property type="protein sequence ID" value="EUK18390.1"/>
    <property type="molecule type" value="Genomic_DNA"/>
</dbReference>
<feature type="domain" description="NADAR" evidence="3">
    <location>
        <begin position="13"/>
        <end position="167"/>
    </location>
</feature>
<organism evidence="4 5">
    <name type="scientific">Commensalibacter papalotli</name>
    <name type="common">ex Servin-Garciduenas et al. 2014</name>
    <dbReference type="NCBI Taxonomy" id="1208583"/>
    <lineage>
        <taxon>Bacteria</taxon>
        <taxon>Pseudomonadati</taxon>
        <taxon>Pseudomonadota</taxon>
        <taxon>Alphaproteobacteria</taxon>
        <taxon>Acetobacterales</taxon>
        <taxon>Acetobacteraceae</taxon>
    </lineage>
</organism>
<comment type="catalytic activity">
    <reaction evidence="2">
        <text>2,5-diamino-6-hydroxy-4-(5-phosphoribosylamino)-pyrimidine + H2O = 2,5,6-triamino-4-hydroxypyrimidine + D-ribose 5-phosphate</text>
        <dbReference type="Rhea" id="RHEA:23436"/>
        <dbReference type="ChEBI" id="CHEBI:15377"/>
        <dbReference type="ChEBI" id="CHEBI:58614"/>
        <dbReference type="ChEBI" id="CHEBI:78346"/>
        <dbReference type="ChEBI" id="CHEBI:137796"/>
    </reaction>
</comment>
<dbReference type="InterPro" id="IPR012816">
    <property type="entry name" value="NADAR"/>
</dbReference>
<evidence type="ECO:0000313" key="5">
    <source>
        <dbReference type="Proteomes" id="UP000019250"/>
    </source>
</evidence>
<accession>W7DTS5</accession>